<dbReference type="PATRIC" id="fig|469607.3.peg.640"/>
<dbReference type="KEGG" id="fus:HMPREF0409_01097"/>
<sequence length="113" mass="13650">MSIKIYCKRCDSEIKNGDKFYENFPGEFYCKDCVEEKTITYYSVGSEIIGTDEEIGVYYNYNQLKEEIEHKIKWCDEWIEAYQNDNTKAGKFTLEFYKEKKRLFQESLKEYFG</sequence>
<reference evidence="1 2" key="1">
    <citation type="submission" date="2012-07" db="EMBL/GenBank/DDBJ databases">
        <title>The Genome Sequence of Fusobacterium sp. 4_8.</title>
        <authorList>
            <consortium name="The Broad Institute Genome Sequencing Platform"/>
            <person name="Earl A."/>
            <person name="Ward D."/>
            <person name="Feldgarden M."/>
            <person name="Gevers D."/>
            <person name="Sibley C.D."/>
            <person name="White A.P."/>
            <person name="Crowley S."/>
            <person name="Surette M."/>
            <person name="Strauss J.C."/>
            <person name="Ambrose C.E."/>
            <person name="Allen-Vercoe E."/>
            <person name="Walker B."/>
            <person name="Young S.K."/>
            <person name="Zeng Q."/>
            <person name="Gargeya S."/>
            <person name="Fitzgerald M."/>
            <person name="Haas B."/>
            <person name="Abouelleil A."/>
            <person name="Alvarado L."/>
            <person name="Arachchi H.M."/>
            <person name="Berlin A.M."/>
            <person name="Chapman S.B."/>
            <person name="Goldberg J."/>
            <person name="Griggs A."/>
            <person name="Gujja S."/>
            <person name="Hansen M."/>
            <person name="Howarth C."/>
            <person name="Imamovic A."/>
            <person name="Larimer J."/>
            <person name="McCowen C."/>
            <person name="Montmayeur A."/>
            <person name="Murphy C."/>
            <person name="Neiman D."/>
            <person name="Pearson M."/>
            <person name="Priest M."/>
            <person name="Roberts A."/>
            <person name="Saif S."/>
            <person name="Shea T."/>
            <person name="Sisk P."/>
            <person name="Sykes S."/>
            <person name="Wortman J."/>
            <person name="Nusbaum C."/>
            <person name="Birren B."/>
        </authorList>
    </citation>
    <scope>NUCLEOTIDE SEQUENCE [LARGE SCALE GENOMIC DNA]</scope>
    <source>
        <strain evidence="1 2">4_8</strain>
    </source>
</reference>
<dbReference type="AlphaFoldDB" id="R9RCG8"/>
<organism evidence="1 2">
    <name type="scientific">Fusobacterium animalis 4_8</name>
    <dbReference type="NCBI Taxonomy" id="469607"/>
    <lineage>
        <taxon>Bacteria</taxon>
        <taxon>Fusobacteriati</taxon>
        <taxon>Fusobacteriota</taxon>
        <taxon>Fusobacteriia</taxon>
        <taxon>Fusobacteriales</taxon>
        <taxon>Fusobacteriaceae</taxon>
        <taxon>Fusobacterium</taxon>
    </lineage>
</organism>
<proteinExistence type="predicted"/>
<gene>
    <name evidence="1" type="ORF">HMPREF0409_01097</name>
</gene>
<name>R9RCG8_9FUSO</name>
<accession>R9RCG8</accession>
<dbReference type="EMBL" id="CP003723">
    <property type="protein sequence ID" value="AGM23095.1"/>
    <property type="molecule type" value="Genomic_DNA"/>
</dbReference>
<dbReference type="RefSeq" id="WP_016339668.1">
    <property type="nucleotide sequence ID" value="NC_021281.1"/>
</dbReference>
<dbReference type="HOGENOM" id="CLU_2129794_0_0_0"/>
<dbReference type="Proteomes" id="UP000014361">
    <property type="component" value="Chromosome"/>
</dbReference>
<evidence type="ECO:0000313" key="2">
    <source>
        <dbReference type="Proteomes" id="UP000014361"/>
    </source>
</evidence>
<evidence type="ECO:0000313" key="1">
    <source>
        <dbReference type="EMBL" id="AGM23095.1"/>
    </source>
</evidence>
<protein>
    <submittedName>
        <fullName evidence="1">Uncharacterized protein</fullName>
    </submittedName>
</protein>